<keyword evidence="11 14" id="KW-0472">Membrane</keyword>
<gene>
    <name evidence="16" type="ORF">SASPL_157283</name>
</gene>
<comment type="caution">
    <text evidence="14">Lacks conserved residue(s) required for the propagation of feature annotation.</text>
</comment>
<comment type="caution">
    <text evidence="16">The sequence shown here is derived from an EMBL/GenBank/DDBJ whole genome shotgun (WGS) entry which is preliminary data.</text>
</comment>
<comment type="subcellular location">
    <subcellularLocation>
        <location evidence="1 14">Mitochondrion inner membrane</location>
        <topology evidence="1 14">Multi-pass membrane protein</topology>
    </subcellularLocation>
</comment>
<protein>
    <recommendedName>
        <fullName evidence="14">Mitochondrial pyruvate carrier</fullName>
    </recommendedName>
</protein>
<evidence type="ECO:0000256" key="3">
    <source>
        <dbReference type="ARBA" id="ARBA00006416"/>
    </source>
</evidence>
<evidence type="ECO:0000256" key="7">
    <source>
        <dbReference type="ARBA" id="ARBA00022755"/>
    </source>
</evidence>
<organism evidence="16">
    <name type="scientific">Salvia splendens</name>
    <name type="common">Scarlet sage</name>
    <dbReference type="NCBI Taxonomy" id="180675"/>
    <lineage>
        <taxon>Eukaryota</taxon>
        <taxon>Viridiplantae</taxon>
        <taxon>Streptophyta</taxon>
        <taxon>Embryophyta</taxon>
        <taxon>Tracheophyta</taxon>
        <taxon>Spermatophyta</taxon>
        <taxon>Magnoliopsida</taxon>
        <taxon>eudicotyledons</taxon>
        <taxon>Gunneridae</taxon>
        <taxon>Pentapetalae</taxon>
        <taxon>asterids</taxon>
        <taxon>lamiids</taxon>
        <taxon>Lamiales</taxon>
        <taxon>Lamiaceae</taxon>
        <taxon>Nepetoideae</taxon>
        <taxon>Mentheae</taxon>
        <taxon>Salviinae</taxon>
        <taxon>Salvia</taxon>
        <taxon>Salvia subgen. Calosphace</taxon>
        <taxon>core Calosphace</taxon>
    </lineage>
</organism>
<comment type="similarity">
    <text evidence="3 14">Belongs to the mitochondrial pyruvate carrier (MPC) (TC 2.A.105) family.</text>
</comment>
<dbReference type="Pfam" id="PF03650">
    <property type="entry name" value="MPC"/>
    <property type="match status" value="1"/>
</dbReference>
<comment type="catalytic activity">
    <reaction evidence="13">
        <text>N(1)-(5-phospho-beta-D-ribosyl)glycinamide + (6R)-10-formyltetrahydrofolate = N(2)-formyl-N(1)-(5-phospho-beta-D-ribosyl)glycinamide + (6S)-5,6,7,8-tetrahydrofolate + H(+)</text>
        <dbReference type="Rhea" id="RHEA:15053"/>
        <dbReference type="ChEBI" id="CHEBI:15378"/>
        <dbReference type="ChEBI" id="CHEBI:57453"/>
        <dbReference type="ChEBI" id="CHEBI:143788"/>
        <dbReference type="ChEBI" id="CHEBI:147286"/>
        <dbReference type="ChEBI" id="CHEBI:195366"/>
        <dbReference type="EC" id="2.1.2.2"/>
    </reaction>
</comment>
<evidence type="ECO:0000256" key="13">
    <source>
        <dbReference type="ARBA" id="ARBA00047664"/>
    </source>
</evidence>
<feature type="transmembrane region" description="Helical" evidence="14">
    <location>
        <begin position="53"/>
        <end position="72"/>
    </location>
</feature>
<evidence type="ECO:0000313" key="16">
    <source>
        <dbReference type="EMBL" id="KAG6382981.1"/>
    </source>
</evidence>
<evidence type="ECO:0000256" key="12">
    <source>
        <dbReference type="ARBA" id="ARBA00038440"/>
    </source>
</evidence>
<dbReference type="Pfam" id="PF00551">
    <property type="entry name" value="Formyl_trans_N"/>
    <property type="match status" value="1"/>
</dbReference>
<accession>A0A8X8VVC8</accession>
<evidence type="ECO:0000256" key="11">
    <source>
        <dbReference type="ARBA" id="ARBA00023136"/>
    </source>
</evidence>
<evidence type="ECO:0000256" key="4">
    <source>
        <dbReference type="ARBA" id="ARBA00022448"/>
    </source>
</evidence>
<keyword evidence="17" id="KW-1185">Reference proteome</keyword>
<dbReference type="InterPro" id="IPR005336">
    <property type="entry name" value="MPC"/>
</dbReference>
<dbReference type="GO" id="GO:0006850">
    <property type="term" value="P:pyruvate import into mitochondria"/>
    <property type="evidence" value="ECO:0007669"/>
    <property type="project" value="InterPro"/>
</dbReference>
<dbReference type="GO" id="GO:0009507">
    <property type="term" value="C:chloroplast"/>
    <property type="evidence" value="ECO:0007669"/>
    <property type="project" value="TreeGrafter"/>
</dbReference>
<evidence type="ECO:0000259" key="15">
    <source>
        <dbReference type="Pfam" id="PF00551"/>
    </source>
</evidence>
<dbReference type="PANTHER" id="PTHR43369:SF2">
    <property type="entry name" value="PHOSPHORIBOSYLGLYCINAMIDE FORMYLTRANSFERASE"/>
    <property type="match status" value="1"/>
</dbReference>
<evidence type="ECO:0000256" key="1">
    <source>
        <dbReference type="ARBA" id="ARBA00004448"/>
    </source>
</evidence>
<sequence>MFYAAVHFWAPTFKWGISIANLADSSKPPEKVSYPQQIAVTATGVIWSRYSTVITPVLAFTMINCTGIYQLTRKIRIYIRRFFQHSVGKGIMVMKVDRAVIASGARYSGPTIHYVDEQYDTGSMLAQSQRAVPVLAKDTAEDLAARVLHGEHKLYVELCAALCEERITWREDGVTLIRSKDNLNDHH</sequence>
<keyword evidence="5" id="KW-0808">Transferase</keyword>
<reference evidence="16" key="2">
    <citation type="submission" date="2020-08" db="EMBL/GenBank/DDBJ databases">
        <title>Plant Genome Project.</title>
        <authorList>
            <person name="Zhang R.-G."/>
        </authorList>
    </citation>
    <scope>NUCLEOTIDE SEQUENCE</scope>
    <source>
        <strain evidence="16">Huo1</strain>
        <tissue evidence="16">Leaf</tissue>
    </source>
</reference>
<evidence type="ECO:0000256" key="5">
    <source>
        <dbReference type="ARBA" id="ARBA00022679"/>
    </source>
</evidence>
<keyword evidence="9 14" id="KW-1133">Transmembrane helix</keyword>
<comment type="function">
    <text evidence="14">Mediates the uptake of pyruvate into mitochondria.</text>
</comment>
<dbReference type="SUPFAM" id="SSF53328">
    <property type="entry name" value="Formyltransferase"/>
    <property type="match status" value="1"/>
</dbReference>
<reference evidence="16" key="1">
    <citation type="submission" date="2018-01" db="EMBL/GenBank/DDBJ databases">
        <authorList>
            <person name="Mao J.F."/>
        </authorList>
    </citation>
    <scope>NUCLEOTIDE SEQUENCE</scope>
    <source>
        <strain evidence="16">Huo1</strain>
        <tissue evidence="16">Leaf</tissue>
    </source>
</reference>
<keyword evidence="7" id="KW-0658">Purine biosynthesis</keyword>
<keyword evidence="4 14" id="KW-0813">Transport</keyword>
<evidence type="ECO:0000256" key="14">
    <source>
        <dbReference type="RuleBase" id="RU363100"/>
    </source>
</evidence>
<evidence type="ECO:0000256" key="10">
    <source>
        <dbReference type="ARBA" id="ARBA00023128"/>
    </source>
</evidence>
<comment type="pathway">
    <text evidence="2">Purine metabolism; IMP biosynthesis via de novo pathway; N(2)-formyl-N(1)-(5-phospho-D-ribosyl)glycinamide from N(1)-(5-phospho-D-ribosyl)glycinamide (10-formyl THF route): step 1/1.</text>
</comment>
<evidence type="ECO:0000256" key="8">
    <source>
        <dbReference type="ARBA" id="ARBA00022792"/>
    </source>
</evidence>
<proteinExistence type="inferred from homology"/>
<evidence type="ECO:0000313" key="17">
    <source>
        <dbReference type="Proteomes" id="UP000298416"/>
    </source>
</evidence>
<evidence type="ECO:0000256" key="6">
    <source>
        <dbReference type="ARBA" id="ARBA00022692"/>
    </source>
</evidence>
<dbReference type="InterPro" id="IPR036477">
    <property type="entry name" value="Formyl_transf_N_sf"/>
</dbReference>
<dbReference type="GO" id="GO:0006189">
    <property type="term" value="P:'de novo' IMP biosynthetic process"/>
    <property type="evidence" value="ECO:0007669"/>
    <property type="project" value="TreeGrafter"/>
</dbReference>
<dbReference type="GO" id="GO:0005743">
    <property type="term" value="C:mitochondrial inner membrane"/>
    <property type="evidence" value="ECO:0007669"/>
    <property type="project" value="UniProtKB-SubCell"/>
</dbReference>
<feature type="domain" description="Formyl transferase N-terminal" evidence="15">
    <location>
        <begin position="98"/>
        <end position="157"/>
    </location>
</feature>
<keyword evidence="8 14" id="KW-0999">Mitochondrion inner membrane</keyword>
<evidence type="ECO:0000256" key="9">
    <source>
        <dbReference type="ARBA" id="ARBA00022989"/>
    </source>
</evidence>
<dbReference type="EMBL" id="PNBA02000798">
    <property type="protein sequence ID" value="KAG6382981.1"/>
    <property type="molecule type" value="Genomic_DNA"/>
</dbReference>
<dbReference type="PANTHER" id="PTHR43369">
    <property type="entry name" value="PHOSPHORIBOSYLGLYCINAMIDE FORMYLTRANSFERASE"/>
    <property type="match status" value="1"/>
</dbReference>
<dbReference type="Proteomes" id="UP000298416">
    <property type="component" value="Unassembled WGS sequence"/>
</dbReference>
<name>A0A8X8VVC8_SALSN</name>
<dbReference type="InterPro" id="IPR002376">
    <property type="entry name" value="Formyl_transf_N"/>
</dbReference>
<dbReference type="AlphaFoldDB" id="A0A8X8VVC8"/>
<comment type="similarity">
    <text evidence="12">Belongs to the GART family.</text>
</comment>
<dbReference type="PROSITE" id="PS00373">
    <property type="entry name" value="GART"/>
    <property type="match status" value="1"/>
</dbReference>
<dbReference type="GO" id="GO:0004644">
    <property type="term" value="F:phosphoribosylglycinamide formyltransferase activity"/>
    <property type="evidence" value="ECO:0007669"/>
    <property type="project" value="UniProtKB-EC"/>
</dbReference>
<dbReference type="Gene3D" id="3.40.50.170">
    <property type="entry name" value="Formyl transferase, N-terminal domain"/>
    <property type="match status" value="1"/>
</dbReference>
<keyword evidence="10 14" id="KW-0496">Mitochondrion</keyword>
<keyword evidence="6 14" id="KW-0812">Transmembrane</keyword>
<evidence type="ECO:0000256" key="2">
    <source>
        <dbReference type="ARBA" id="ARBA00005054"/>
    </source>
</evidence>
<dbReference type="InterPro" id="IPR001555">
    <property type="entry name" value="GART_AS"/>
</dbReference>